<feature type="compositionally biased region" description="Basic residues" evidence="5">
    <location>
        <begin position="722"/>
        <end position="753"/>
    </location>
</feature>
<evidence type="ECO:0000259" key="8">
    <source>
        <dbReference type="PROSITE" id="PS50113"/>
    </source>
</evidence>
<dbReference type="PANTHER" id="PTHR43047">
    <property type="entry name" value="TWO-COMPONENT HISTIDINE PROTEIN KINASE"/>
    <property type="match status" value="1"/>
</dbReference>
<dbReference type="Proteomes" id="UP000321832">
    <property type="component" value="Unassembled WGS sequence"/>
</dbReference>
<protein>
    <recommendedName>
        <fullName evidence="2">histidine kinase</fullName>
        <ecNumber evidence="2">2.7.13.3</ecNumber>
    </recommendedName>
</protein>
<comment type="caution">
    <text evidence="9">The sequence shown here is derived from an EMBL/GenBank/DDBJ whole genome shotgun (WGS) entry which is preliminary data.</text>
</comment>
<dbReference type="SMART" id="SM00086">
    <property type="entry name" value="PAC"/>
    <property type="match status" value="3"/>
</dbReference>
<feature type="region of interest" description="Disordered" evidence="5">
    <location>
        <begin position="847"/>
        <end position="896"/>
    </location>
</feature>
<sequence>MLMTAMDAVHAGLMISGPDGRVLAANAAWQRQVGRYARGADDTWESLLRAMVAQGVYPDAVGREDEFVRWRLSLASPDATPHELRYADQVVLVCDQRLPDGSTVHLSIDVSERQRAEQQQKSTEARLTAVLRAVPDLWFVVGPDDSYLMCSDEQHPLLIEPFERQRGQRFGDVLTPPFDRQAREALALARSTGDMQRLEYEGTMPDGRKRVFEARLAPMGDGNVLYLTRDLTELRRMERELVTLQRAVEADAAMPIVVTDSTQPDRPIVYVNAAFERLTGYARDEAVGRNCRFLNDPTREQPGLPELRAALAEGRPCTVVLANRRRDGSEFLNELSVVPIRDARGHVVQHLGVLHDVTERVRAAERLRISEELYRSVAATISDGLIVAGPDGRILACNPSAADTLASSTAALTGHRLSELGYRLHDAQDRPLMPANHPVYRVLGGGDAVHEMPLVVHRPDGAVLHVLLTARALSPGGGSKALSCPVSFRDVTEQQAAAQAVLDKQAAELASRAKSEFLSRMSHEMRTPLNAVIGFTQLLRMQPEGAPSKVAEYADHILRASEHLLGLVNEVLDLQRVEEGRAALEPRAIELAPFLDSTLDLLRPAAEGAGIALASHGAARPLGARRRTLPAPGADEHGVQRGEIQPAGRLGAGVAARCPRRPLRHRDRGHRLGPHRRAAGAALPALRAPRPRDHRHRRQRPRPRDHAQPDRTDGRLGEPVQRPRRGHPRPHRTARRRFARHRAGAARSARHGRAGAATAGRTAAARAVRGRQPHQRPALRGGDAPARRHRAADCRERQGGAAVGGRLDAAGAGARCQSARHERPRPAGPAAHRCRAGRAAGLHVLGRRDAGRPGTRPHQRLRRLLDQADRDGQGECRARRAAHDDPRLSPAAPARR</sequence>
<feature type="domain" description="PAS" evidence="7">
    <location>
        <begin position="240"/>
        <end position="290"/>
    </location>
</feature>
<dbReference type="CDD" id="cd00130">
    <property type="entry name" value="PAS"/>
    <property type="match status" value="2"/>
</dbReference>
<dbReference type="Pfam" id="PF13426">
    <property type="entry name" value="PAS_9"/>
    <property type="match status" value="1"/>
</dbReference>
<evidence type="ECO:0000313" key="10">
    <source>
        <dbReference type="Proteomes" id="UP000321832"/>
    </source>
</evidence>
<evidence type="ECO:0000256" key="1">
    <source>
        <dbReference type="ARBA" id="ARBA00000085"/>
    </source>
</evidence>
<evidence type="ECO:0000256" key="4">
    <source>
        <dbReference type="ARBA" id="ARBA00022777"/>
    </source>
</evidence>
<dbReference type="Pfam" id="PF00512">
    <property type="entry name" value="HisKA"/>
    <property type="match status" value="1"/>
</dbReference>
<evidence type="ECO:0000313" key="9">
    <source>
        <dbReference type="EMBL" id="TXC65962.1"/>
    </source>
</evidence>
<reference evidence="9 10" key="1">
    <citation type="submission" date="2019-08" db="EMBL/GenBank/DDBJ databases">
        <authorList>
            <person name="Khan S.A."/>
            <person name="Jeon C.O."/>
            <person name="Jeong S.E."/>
        </authorList>
    </citation>
    <scope>NUCLEOTIDE SEQUENCE [LARGE SCALE GENOMIC DNA]</scope>
    <source>
        <strain evidence="10">IMCC1728</strain>
    </source>
</reference>
<organism evidence="9 10">
    <name type="scientific">Piscinibacter aquaticus</name>
    <dbReference type="NCBI Taxonomy" id="392597"/>
    <lineage>
        <taxon>Bacteria</taxon>
        <taxon>Pseudomonadati</taxon>
        <taxon>Pseudomonadota</taxon>
        <taxon>Betaproteobacteria</taxon>
        <taxon>Burkholderiales</taxon>
        <taxon>Sphaerotilaceae</taxon>
        <taxon>Piscinibacter</taxon>
    </lineage>
</organism>
<keyword evidence="3" id="KW-0808">Transferase</keyword>
<dbReference type="Pfam" id="PF08448">
    <property type="entry name" value="PAS_4"/>
    <property type="match status" value="2"/>
</dbReference>
<feature type="compositionally biased region" description="Low complexity" evidence="5">
    <location>
        <begin position="679"/>
        <end position="688"/>
    </location>
</feature>
<feature type="compositionally biased region" description="Basic residues" evidence="5">
    <location>
        <begin position="692"/>
        <end position="701"/>
    </location>
</feature>
<dbReference type="InterPro" id="IPR035965">
    <property type="entry name" value="PAS-like_dom_sf"/>
</dbReference>
<gene>
    <name evidence="9" type="ORF">FSC37_08405</name>
</gene>
<evidence type="ECO:0000256" key="5">
    <source>
        <dbReference type="SAM" id="MobiDB-lite"/>
    </source>
</evidence>
<feature type="compositionally biased region" description="Basic residues" evidence="5">
    <location>
        <begin position="658"/>
        <end position="678"/>
    </location>
</feature>
<dbReference type="InterPro" id="IPR005467">
    <property type="entry name" value="His_kinase_dom"/>
</dbReference>
<accession>A0A5C6TZ20</accession>
<dbReference type="Gene3D" id="3.30.450.20">
    <property type="entry name" value="PAS domain"/>
    <property type="match status" value="4"/>
</dbReference>
<dbReference type="InterPro" id="IPR013656">
    <property type="entry name" value="PAS_4"/>
</dbReference>
<dbReference type="SUPFAM" id="SSF47384">
    <property type="entry name" value="Homodimeric domain of signal transducing histidine kinase"/>
    <property type="match status" value="1"/>
</dbReference>
<dbReference type="SUPFAM" id="SSF55785">
    <property type="entry name" value="PYP-like sensor domain (PAS domain)"/>
    <property type="match status" value="3"/>
</dbReference>
<dbReference type="SMART" id="SM00388">
    <property type="entry name" value="HisKA"/>
    <property type="match status" value="1"/>
</dbReference>
<dbReference type="GO" id="GO:0000155">
    <property type="term" value="F:phosphorelay sensor kinase activity"/>
    <property type="evidence" value="ECO:0007669"/>
    <property type="project" value="InterPro"/>
</dbReference>
<feature type="region of interest" description="Disordered" evidence="5">
    <location>
        <begin position="626"/>
        <end position="808"/>
    </location>
</feature>
<dbReference type="PROSITE" id="PS50113">
    <property type="entry name" value="PAC"/>
    <property type="match status" value="1"/>
</dbReference>
<feature type="domain" description="Histidine kinase" evidence="6">
    <location>
        <begin position="520"/>
        <end position="613"/>
    </location>
</feature>
<evidence type="ECO:0000259" key="7">
    <source>
        <dbReference type="PROSITE" id="PS50112"/>
    </source>
</evidence>
<dbReference type="EMBL" id="VOPW01000001">
    <property type="protein sequence ID" value="TXC65962.1"/>
    <property type="molecule type" value="Genomic_DNA"/>
</dbReference>
<feature type="domain" description="PAC" evidence="8">
    <location>
        <begin position="315"/>
        <end position="369"/>
    </location>
</feature>
<dbReference type="InterPro" id="IPR001610">
    <property type="entry name" value="PAC"/>
</dbReference>
<proteinExistence type="predicted"/>
<feature type="compositionally biased region" description="Basic and acidic residues" evidence="5">
    <location>
        <begin position="702"/>
        <end position="716"/>
    </location>
</feature>
<dbReference type="EC" id="2.7.13.3" evidence="2"/>
<dbReference type="InterPro" id="IPR003661">
    <property type="entry name" value="HisK_dim/P_dom"/>
</dbReference>
<dbReference type="PROSITE" id="PS50112">
    <property type="entry name" value="PAS"/>
    <property type="match status" value="1"/>
</dbReference>
<dbReference type="AlphaFoldDB" id="A0A5C6TZ20"/>
<dbReference type="PROSITE" id="PS50109">
    <property type="entry name" value="HIS_KIN"/>
    <property type="match status" value="1"/>
</dbReference>
<name>A0A5C6TZ20_9BURK</name>
<dbReference type="InterPro" id="IPR036097">
    <property type="entry name" value="HisK_dim/P_sf"/>
</dbReference>
<dbReference type="NCBIfam" id="TIGR00229">
    <property type="entry name" value="sensory_box"/>
    <property type="match status" value="2"/>
</dbReference>
<feature type="compositionally biased region" description="Basic and acidic residues" evidence="5">
    <location>
        <begin position="863"/>
        <end position="887"/>
    </location>
</feature>
<dbReference type="CDD" id="cd00082">
    <property type="entry name" value="HisKA"/>
    <property type="match status" value="1"/>
</dbReference>
<feature type="compositionally biased region" description="Low complexity" evidence="5">
    <location>
        <begin position="754"/>
        <end position="767"/>
    </location>
</feature>
<dbReference type="SMART" id="SM00091">
    <property type="entry name" value="PAS"/>
    <property type="match status" value="4"/>
</dbReference>
<dbReference type="Gene3D" id="1.10.287.130">
    <property type="match status" value="1"/>
</dbReference>
<comment type="catalytic activity">
    <reaction evidence="1">
        <text>ATP + protein L-histidine = ADP + protein N-phospho-L-histidine.</text>
        <dbReference type="EC" id="2.7.13.3"/>
    </reaction>
</comment>
<keyword evidence="10" id="KW-1185">Reference proteome</keyword>
<dbReference type="PANTHER" id="PTHR43047:SF64">
    <property type="entry name" value="HISTIDINE KINASE CONTAINING CHEY-HOMOLOGOUS RECEIVER DOMAIN AND PAS DOMAIN-RELATED"/>
    <property type="match status" value="1"/>
</dbReference>
<evidence type="ECO:0000259" key="6">
    <source>
        <dbReference type="PROSITE" id="PS50109"/>
    </source>
</evidence>
<keyword evidence="4" id="KW-0418">Kinase</keyword>
<dbReference type="InterPro" id="IPR000014">
    <property type="entry name" value="PAS"/>
</dbReference>
<dbReference type="InterPro" id="IPR000700">
    <property type="entry name" value="PAS-assoc_C"/>
</dbReference>
<evidence type="ECO:0000256" key="2">
    <source>
        <dbReference type="ARBA" id="ARBA00012438"/>
    </source>
</evidence>
<evidence type="ECO:0000256" key="3">
    <source>
        <dbReference type="ARBA" id="ARBA00022679"/>
    </source>
</evidence>